<keyword evidence="3" id="KW-1185">Reference proteome</keyword>
<dbReference type="EMBL" id="JAVIJP010000006">
    <property type="protein sequence ID" value="KAL3651419.1"/>
    <property type="molecule type" value="Genomic_DNA"/>
</dbReference>
<evidence type="ECO:0000313" key="3">
    <source>
        <dbReference type="Proteomes" id="UP001632038"/>
    </source>
</evidence>
<protein>
    <submittedName>
        <fullName evidence="2">Uncharacterized protein</fullName>
    </submittedName>
</protein>
<feature type="region of interest" description="Disordered" evidence="1">
    <location>
        <begin position="1"/>
        <end position="34"/>
    </location>
</feature>
<proteinExistence type="predicted"/>
<feature type="compositionally biased region" description="Basic and acidic residues" evidence="1">
    <location>
        <begin position="13"/>
        <end position="34"/>
    </location>
</feature>
<evidence type="ECO:0000313" key="2">
    <source>
        <dbReference type="EMBL" id="KAL3651419.1"/>
    </source>
</evidence>
<evidence type="ECO:0000256" key="1">
    <source>
        <dbReference type="SAM" id="MobiDB-lite"/>
    </source>
</evidence>
<name>A0ABD3EB64_9LAMI</name>
<gene>
    <name evidence="2" type="ORF">CASFOL_004421</name>
</gene>
<accession>A0ABD3EB64</accession>
<sequence>MAERGRGCCGDRGGGRREDPLDDQGLHQRDLRDVKNDDLRRGVRALRRRIARLEASRDGDFNSIVHCEDDDINDNPSVRAGGERRFPHRVADPWPDFRVRLEIPEFNVAPRHQRPTILKKGRGPCLNCYGTSCILA</sequence>
<comment type="caution">
    <text evidence="2">The sequence shown here is derived from an EMBL/GenBank/DDBJ whole genome shotgun (WGS) entry which is preliminary data.</text>
</comment>
<dbReference type="Proteomes" id="UP001632038">
    <property type="component" value="Unassembled WGS sequence"/>
</dbReference>
<reference evidence="3" key="1">
    <citation type="journal article" date="2024" name="IScience">
        <title>Strigolactones Initiate the Formation of Haustorium-like Structures in Castilleja.</title>
        <authorList>
            <person name="Buerger M."/>
            <person name="Peterson D."/>
            <person name="Chory J."/>
        </authorList>
    </citation>
    <scope>NUCLEOTIDE SEQUENCE [LARGE SCALE GENOMIC DNA]</scope>
</reference>
<organism evidence="2 3">
    <name type="scientific">Castilleja foliolosa</name>
    <dbReference type="NCBI Taxonomy" id="1961234"/>
    <lineage>
        <taxon>Eukaryota</taxon>
        <taxon>Viridiplantae</taxon>
        <taxon>Streptophyta</taxon>
        <taxon>Embryophyta</taxon>
        <taxon>Tracheophyta</taxon>
        <taxon>Spermatophyta</taxon>
        <taxon>Magnoliopsida</taxon>
        <taxon>eudicotyledons</taxon>
        <taxon>Gunneridae</taxon>
        <taxon>Pentapetalae</taxon>
        <taxon>asterids</taxon>
        <taxon>lamiids</taxon>
        <taxon>Lamiales</taxon>
        <taxon>Orobanchaceae</taxon>
        <taxon>Pedicularideae</taxon>
        <taxon>Castillejinae</taxon>
        <taxon>Castilleja</taxon>
    </lineage>
</organism>
<dbReference type="AlphaFoldDB" id="A0ABD3EB64"/>